<dbReference type="AlphaFoldDB" id="A0A7C3HVC5"/>
<dbReference type="RefSeq" id="WP_409658268.1">
    <property type="nucleotide sequence ID" value="NZ_JBKBUW010000059.1"/>
</dbReference>
<evidence type="ECO:0000259" key="5">
    <source>
        <dbReference type="Pfam" id="PF00496"/>
    </source>
</evidence>
<dbReference type="InterPro" id="IPR000914">
    <property type="entry name" value="SBP_5_dom"/>
</dbReference>
<dbReference type="GO" id="GO:0042597">
    <property type="term" value="C:periplasmic space"/>
    <property type="evidence" value="ECO:0007669"/>
    <property type="project" value="UniProtKB-ARBA"/>
</dbReference>
<reference evidence="6" key="1">
    <citation type="journal article" date="2020" name="mSystems">
        <title>Genome- and Community-Level Interaction Insights into Carbon Utilization and Element Cycling Functions of Hydrothermarchaeota in Hydrothermal Sediment.</title>
        <authorList>
            <person name="Zhou Z."/>
            <person name="Liu Y."/>
            <person name="Xu W."/>
            <person name="Pan J."/>
            <person name="Luo Z.H."/>
            <person name="Li M."/>
        </authorList>
    </citation>
    <scope>NUCLEOTIDE SEQUENCE [LARGE SCALE GENOMIC DNA]</scope>
    <source>
        <strain evidence="6">SpSt-524</strain>
    </source>
</reference>
<keyword evidence="2" id="KW-0813">Transport</keyword>
<evidence type="ECO:0000256" key="1">
    <source>
        <dbReference type="ARBA" id="ARBA00005695"/>
    </source>
</evidence>
<dbReference type="CDD" id="cd08498">
    <property type="entry name" value="PBP2_NikA_DppA_OppA_like_2"/>
    <property type="match status" value="1"/>
</dbReference>
<feature type="signal peptide" evidence="4">
    <location>
        <begin position="1"/>
        <end position="20"/>
    </location>
</feature>
<name>A0A7C3HVC5_MEIRU</name>
<dbReference type="InterPro" id="IPR030678">
    <property type="entry name" value="Peptide/Ni-bd"/>
</dbReference>
<proteinExistence type="inferred from homology"/>
<evidence type="ECO:0000313" key="6">
    <source>
        <dbReference type="EMBL" id="HFG19523.1"/>
    </source>
</evidence>
<dbReference type="PANTHER" id="PTHR30290">
    <property type="entry name" value="PERIPLASMIC BINDING COMPONENT OF ABC TRANSPORTER"/>
    <property type="match status" value="1"/>
</dbReference>
<dbReference type="Gene3D" id="3.40.190.10">
    <property type="entry name" value="Periplasmic binding protein-like II"/>
    <property type="match status" value="1"/>
</dbReference>
<feature type="chain" id="PRO_5028369384" evidence="4">
    <location>
        <begin position="21"/>
        <end position="508"/>
    </location>
</feature>
<protein>
    <submittedName>
        <fullName evidence="6">ABC transporter substrate-binding protein</fullName>
    </submittedName>
</protein>
<dbReference type="PANTHER" id="PTHR30290:SF9">
    <property type="entry name" value="OLIGOPEPTIDE-BINDING PROTEIN APPA"/>
    <property type="match status" value="1"/>
</dbReference>
<organism evidence="6">
    <name type="scientific">Meiothermus ruber</name>
    <dbReference type="NCBI Taxonomy" id="277"/>
    <lineage>
        <taxon>Bacteria</taxon>
        <taxon>Thermotogati</taxon>
        <taxon>Deinococcota</taxon>
        <taxon>Deinococci</taxon>
        <taxon>Thermales</taxon>
        <taxon>Thermaceae</taxon>
        <taxon>Meiothermus</taxon>
    </lineage>
</organism>
<dbReference type="InterPro" id="IPR039424">
    <property type="entry name" value="SBP_5"/>
</dbReference>
<evidence type="ECO:0000256" key="4">
    <source>
        <dbReference type="SAM" id="SignalP"/>
    </source>
</evidence>
<feature type="domain" description="Solute-binding protein family 5" evidence="5">
    <location>
        <begin position="68"/>
        <end position="422"/>
    </location>
</feature>
<keyword evidence="3 4" id="KW-0732">Signal</keyword>
<dbReference type="GO" id="GO:0015833">
    <property type="term" value="P:peptide transport"/>
    <property type="evidence" value="ECO:0007669"/>
    <property type="project" value="TreeGrafter"/>
</dbReference>
<dbReference type="EMBL" id="DSWI01000008">
    <property type="protein sequence ID" value="HFG19523.1"/>
    <property type="molecule type" value="Genomic_DNA"/>
</dbReference>
<comment type="similarity">
    <text evidence="1">Belongs to the bacterial solute-binding protein 5 family.</text>
</comment>
<accession>A0A7C3HVC5</accession>
<dbReference type="GO" id="GO:1904680">
    <property type="term" value="F:peptide transmembrane transporter activity"/>
    <property type="evidence" value="ECO:0007669"/>
    <property type="project" value="TreeGrafter"/>
</dbReference>
<evidence type="ECO:0000256" key="2">
    <source>
        <dbReference type="ARBA" id="ARBA00022448"/>
    </source>
</evidence>
<dbReference type="SUPFAM" id="SSF53850">
    <property type="entry name" value="Periplasmic binding protein-like II"/>
    <property type="match status" value="1"/>
</dbReference>
<dbReference type="PIRSF" id="PIRSF002741">
    <property type="entry name" value="MppA"/>
    <property type="match status" value="1"/>
</dbReference>
<gene>
    <name evidence="6" type="ORF">ENS82_02240</name>
</gene>
<comment type="caution">
    <text evidence="6">The sequence shown here is derived from an EMBL/GenBank/DDBJ whole genome shotgun (WGS) entry which is preliminary data.</text>
</comment>
<dbReference type="Pfam" id="PF00496">
    <property type="entry name" value="SBP_bac_5"/>
    <property type="match status" value="1"/>
</dbReference>
<evidence type="ECO:0000256" key="3">
    <source>
        <dbReference type="ARBA" id="ARBA00022729"/>
    </source>
</evidence>
<dbReference type="Gene3D" id="3.10.105.10">
    <property type="entry name" value="Dipeptide-binding Protein, Domain 3"/>
    <property type="match status" value="1"/>
</dbReference>
<sequence length="508" mass="56949">MKRSWIGFLASLALFGVAWAQRSDTIVIAQGVDVTVLDPNNQLETPTANVLANIFDTLYMRMPDGTARPWLATSVRAINPTTWEMTIRQGVKFHNGEDLTAETVKWNFDRVIDPQRPLRISNSWANLASVQVVNPTTLRFITKNPFPVFVTRLTGFYILPQKYVTEGGNRYLQEPVGTGPYKFVRWVRDQQFELEANPNYWAGAPKIRRAIFRPIPEASSRVAELVSGGVDIITNLVPEAVNAVRASGAAEVRSVPSIRNIFIMLNTSGKADSPLANPKVRLALNYAVDKRTIVKNVLGGFGQPIGCSLNSYIFGYDARSCQPYEYNPARAKQLLAEAGYPNGFTMTLGSPNGRYLNDRQVAEAVVGQLAQVGVRAELRVQEWSTYVGQILERRIPTDAVLLGWGNNEFDADNSLYSLFYGGTVRGGPRQVAFSYIRSVPLDNALLQAQRTTDPEQRKKLYLDALRVLRAESPWIFLHQQEDIYGVAKRVDWKPRPDERLFVAEMAFK</sequence>
<dbReference type="GO" id="GO:0043190">
    <property type="term" value="C:ATP-binding cassette (ABC) transporter complex"/>
    <property type="evidence" value="ECO:0007669"/>
    <property type="project" value="InterPro"/>
</dbReference>
<dbReference type="Gene3D" id="3.90.76.10">
    <property type="entry name" value="Dipeptide-binding Protein, Domain 1"/>
    <property type="match status" value="1"/>
</dbReference>